<gene>
    <name evidence="8" type="ORF">PYS61_03695</name>
</gene>
<keyword evidence="9" id="KW-1185">Reference proteome</keyword>
<feature type="transmembrane region" description="Helical" evidence="7">
    <location>
        <begin position="83"/>
        <end position="106"/>
    </location>
</feature>
<comment type="subcellular location">
    <subcellularLocation>
        <location evidence="6">Cell membrane</location>
        <topology evidence="6">Multi-pass membrane protein</topology>
    </subcellularLocation>
    <subcellularLocation>
        <location evidence="1">Membrane</location>
        <topology evidence="1">Multi-pass membrane protein</topology>
    </subcellularLocation>
</comment>
<dbReference type="EMBL" id="CP118868">
    <property type="protein sequence ID" value="WEG35056.1"/>
    <property type="molecule type" value="Genomic_DNA"/>
</dbReference>
<evidence type="ECO:0000256" key="3">
    <source>
        <dbReference type="ARBA" id="ARBA00022692"/>
    </source>
</evidence>
<dbReference type="SUPFAM" id="SSF81345">
    <property type="entry name" value="ABC transporter involved in vitamin B12 uptake, BtuC"/>
    <property type="match status" value="1"/>
</dbReference>
<dbReference type="Proteomes" id="UP001220478">
    <property type="component" value="Chromosome"/>
</dbReference>
<feature type="transmembrane region" description="Helical" evidence="7">
    <location>
        <begin position="186"/>
        <end position="205"/>
    </location>
</feature>
<dbReference type="PANTHER" id="PTHR30477:SF0">
    <property type="entry name" value="METAL TRANSPORT SYSTEM MEMBRANE PROTEIN TM_0125-RELATED"/>
    <property type="match status" value="1"/>
</dbReference>
<feature type="transmembrane region" description="Helical" evidence="7">
    <location>
        <begin position="212"/>
        <end position="232"/>
    </location>
</feature>
<proteinExistence type="inferred from homology"/>
<dbReference type="PANTHER" id="PTHR30477">
    <property type="entry name" value="ABC-TRANSPORTER METAL-BINDING PROTEIN"/>
    <property type="match status" value="1"/>
</dbReference>
<dbReference type="InterPro" id="IPR037294">
    <property type="entry name" value="ABC_BtuC-like"/>
</dbReference>
<dbReference type="InterPro" id="IPR001626">
    <property type="entry name" value="ABC_TroCD"/>
</dbReference>
<dbReference type="RefSeq" id="WP_315571086.1">
    <property type="nucleotide sequence ID" value="NZ_CP118868.1"/>
</dbReference>
<protein>
    <submittedName>
        <fullName evidence="8">Metal ABC transporter permease</fullName>
    </submittedName>
</protein>
<organism evidence="8 9">
    <name type="scientific">Amygdalobacter indicium</name>
    <dbReference type="NCBI Taxonomy" id="3029272"/>
    <lineage>
        <taxon>Bacteria</taxon>
        <taxon>Bacillati</taxon>
        <taxon>Bacillota</taxon>
        <taxon>Clostridia</taxon>
        <taxon>Eubacteriales</taxon>
        <taxon>Oscillospiraceae</taxon>
        <taxon>Amygdalobacter</taxon>
    </lineage>
</organism>
<evidence type="ECO:0000256" key="1">
    <source>
        <dbReference type="ARBA" id="ARBA00004141"/>
    </source>
</evidence>
<feature type="transmembrane region" description="Helical" evidence="7">
    <location>
        <begin position="238"/>
        <end position="256"/>
    </location>
</feature>
<feature type="transmembrane region" description="Helical" evidence="7">
    <location>
        <begin position="47"/>
        <end position="71"/>
    </location>
</feature>
<name>A0ABY8C312_9FIRM</name>
<reference evidence="8 9" key="1">
    <citation type="submission" date="2023-02" db="EMBL/GenBank/DDBJ databases">
        <title>Novel Oscillospiraceae bacterial genomes.</title>
        <authorList>
            <person name="Srinivasan S."/>
            <person name="Austin M.N."/>
            <person name="Fiedler T.L."/>
            <person name="Strenk S.M."/>
            <person name="Agnew K.J."/>
            <person name="Nagana Gowda G.A."/>
            <person name="Raftery D."/>
            <person name="Beamer M.A."/>
            <person name="Achilles S.L."/>
            <person name="Wiesenfeld H.C."/>
            <person name="Fredricks D.N."/>
            <person name="Hillier S.L."/>
        </authorList>
    </citation>
    <scope>NUCLEOTIDE SEQUENCE [LARGE SCALE GENOMIC DNA]</scope>
    <source>
        <strain evidence="8 9">CHIC02 1186E3-8</strain>
    </source>
</reference>
<keyword evidence="4 7" id="KW-1133">Transmembrane helix</keyword>
<feature type="transmembrane region" description="Helical" evidence="7">
    <location>
        <begin position="126"/>
        <end position="150"/>
    </location>
</feature>
<evidence type="ECO:0000313" key="9">
    <source>
        <dbReference type="Proteomes" id="UP001220478"/>
    </source>
</evidence>
<sequence>MQIYLLKLLICAVCLSLICAALGHILVLRHLSLSGDTLSHGALAGVTLGFACGINPTVTALIFTVICAAVIEYLRRYYPQYSEIVLAIMMSVTIALAAIFANYAFVAGNLSAYLFGSLASVSNFDLLLIIVLTVIVLIYFIVLQRYLLLISLEEKVTAVQGLPVNLINISLSVITAITVASAAKVAGTLVISGLLVLPAAAAMLLKKGYYRTLHLSVLIALINSFGGIILSYLADIPLGGAIILSAALSLSVCLLVKISRVD</sequence>
<keyword evidence="6" id="KW-0813">Transport</keyword>
<dbReference type="Gene3D" id="1.10.3470.10">
    <property type="entry name" value="ABC transporter involved in vitamin B12 uptake, BtuC"/>
    <property type="match status" value="1"/>
</dbReference>
<evidence type="ECO:0000256" key="2">
    <source>
        <dbReference type="ARBA" id="ARBA00008034"/>
    </source>
</evidence>
<evidence type="ECO:0000256" key="7">
    <source>
        <dbReference type="SAM" id="Phobius"/>
    </source>
</evidence>
<comment type="similarity">
    <text evidence="2 6">Belongs to the ABC-3 integral membrane protein family.</text>
</comment>
<feature type="transmembrane region" description="Helical" evidence="7">
    <location>
        <begin position="162"/>
        <end position="180"/>
    </location>
</feature>
<keyword evidence="3 6" id="KW-0812">Transmembrane</keyword>
<accession>A0ABY8C312</accession>
<evidence type="ECO:0000256" key="6">
    <source>
        <dbReference type="RuleBase" id="RU003943"/>
    </source>
</evidence>
<evidence type="ECO:0000256" key="5">
    <source>
        <dbReference type="ARBA" id="ARBA00023136"/>
    </source>
</evidence>
<keyword evidence="5 7" id="KW-0472">Membrane</keyword>
<dbReference type="Pfam" id="PF00950">
    <property type="entry name" value="ABC-3"/>
    <property type="match status" value="1"/>
</dbReference>
<evidence type="ECO:0000313" key="8">
    <source>
        <dbReference type="EMBL" id="WEG35056.1"/>
    </source>
</evidence>
<evidence type="ECO:0000256" key="4">
    <source>
        <dbReference type="ARBA" id="ARBA00022989"/>
    </source>
</evidence>